<comment type="caution">
    <text evidence="1">The sequence shown here is derived from an EMBL/GenBank/DDBJ whole genome shotgun (WGS) entry which is preliminary data.</text>
</comment>
<name>A0AAD9EC51_9PEZI</name>
<evidence type="ECO:0000313" key="1">
    <source>
        <dbReference type="EMBL" id="KAK1839566.1"/>
    </source>
</evidence>
<sequence length="285" mass="33550">MMEENDVKSQALCRRWYKILRTREQDLILLVGNHEENQWLLFFLGKDIKVRNRSERMTKFLVWTDNIIKQSLSTQPFAAVHWLAPWNRHDAAGGCARDDFISICHLQLFSSFYKQNLDSLRARDASATLLSLKQQQKVQKQHACQLEEMTRSQELLAGIRHILEEGYKDNQNFNPQRLRGTRRWFSEDDKCTVCYFFFKYGNERHMSGAAAFSATLHQFFTHDRSHDLLRNSLKLHEGYGRSLRDIFSQLGRLREEYSLEFGLERRLADLPSKMSAAYEVDSLDC</sequence>
<evidence type="ECO:0000313" key="2">
    <source>
        <dbReference type="Proteomes" id="UP001243330"/>
    </source>
</evidence>
<dbReference type="Proteomes" id="UP001243330">
    <property type="component" value="Unassembled WGS sequence"/>
</dbReference>
<gene>
    <name evidence="1" type="ORF">CCHR01_17813</name>
</gene>
<keyword evidence="2" id="KW-1185">Reference proteome</keyword>
<dbReference type="EMBL" id="JAQOWY010000656">
    <property type="protein sequence ID" value="KAK1839566.1"/>
    <property type="molecule type" value="Genomic_DNA"/>
</dbReference>
<reference evidence="1" key="1">
    <citation type="submission" date="2023-01" db="EMBL/GenBank/DDBJ databases">
        <title>Colletotrichum chrysophilum M932 genome sequence.</title>
        <authorList>
            <person name="Baroncelli R."/>
        </authorList>
    </citation>
    <scope>NUCLEOTIDE SEQUENCE</scope>
    <source>
        <strain evidence="1">M932</strain>
    </source>
</reference>
<protein>
    <submittedName>
        <fullName evidence="1">Nacht and ankyrin domain protein</fullName>
    </submittedName>
</protein>
<proteinExistence type="predicted"/>
<organism evidence="1 2">
    <name type="scientific">Colletotrichum chrysophilum</name>
    <dbReference type="NCBI Taxonomy" id="1836956"/>
    <lineage>
        <taxon>Eukaryota</taxon>
        <taxon>Fungi</taxon>
        <taxon>Dikarya</taxon>
        <taxon>Ascomycota</taxon>
        <taxon>Pezizomycotina</taxon>
        <taxon>Sordariomycetes</taxon>
        <taxon>Hypocreomycetidae</taxon>
        <taxon>Glomerellales</taxon>
        <taxon>Glomerellaceae</taxon>
        <taxon>Colletotrichum</taxon>
        <taxon>Colletotrichum gloeosporioides species complex</taxon>
    </lineage>
</organism>
<accession>A0AAD9EC51</accession>
<dbReference type="AlphaFoldDB" id="A0AAD9EC51"/>